<keyword evidence="2" id="KW-0186">Copper</keyword>
<dbReference type="GO" id="GO:0005507">
    <property type="term" value="F:copper ion binding"/>
    <property type="evidence" value="ECO:0007669"/>
    <property type="project" value="InterPro"/>
</dbReference>
<dbReference type="PRINTS" id="PR00944">
    <property type="entry name" value="CUEXPORT"/>
</dbReference>
<feature type="domain" description="HMA" evidence="4">
    <location>
        <begin position="7"/>
        <end position="72"/>
    </location>
</feature>
<evidence type="ECO:0000256" key="3">
    <source>
        <dbReference type="SAM" id="MobiDB-lite"/>
    </source>
</evidence>
<evidence type="ECO:0000313" key="5">
    <source>
        <dbReference type="EMBL" id="GCD96602.1"/>
    </source>
</evidence>
<dbReference type="InterPro" id="IPR006122">
    <property type="entry name" value="HMA_Cu_ion-bd"/>
</dbReference>
<dbReference type="InterPro" id="IPR006121">
    <property type="entry name" value="HMA_dom"/>
</dbReference>
<feature type="region of interest" description="Disordered" evidence="3">
    <location>
        <begin position="75"/>
        <end position="96"/>
    </location>
</feature>
<dbReference type="NCBIfam" id="TIGR00003">
    <property type="entry name" value="copper ion binding protein"/>
    <property type="match status" value="1"/>
</dbReference>
<comment type="caution">
    <text evidence="5">The sequence shown here is derived from an EMBL/GenBank/DDBJ whole genome shotgun (WGS) entry which is preliminary data.</text>
</comment>
<evidence type="ECO:0000256" key="1">
    <source>
        <dbReference type="ARBA" id="ARBA00022723"/>
    </source>
</evidence>
<dbReference type="AlphaFoldDB" id="A0A401YPS8"/>
<sequence>MSTTTSVTSTYTVTGMTCGHCVSSVKAEVGRIDGVTEVAVDLASGTVTVTSDAAPADTAVAAAIEEAGYELVAPAAEAPEAPEAPEAGASCCGSCH</sequence>
<evidence type="ECO:0000313" key="6">
    <source>
        <dbReference type="Proteomes" id="UP000286931"/>
    </source>
</evidence>
<reference evidence="5 6" key="1">
    <citation type="submission" date="2018-12" db="EMBL/GenBank/DDBJ databases">
        <title>Draft genome sequence of Embleya hyalina NBRC 13850T.</title>
        <authorList>
            <person name="Komaki H."/>
            <person name="Hosoyama A."/>
            <person name="Kimura A."/>
            <person name="Ichikawa N."/>
            <person name="Tamura T."/>
        </authorList>
    </citation>
    <scope>NUCLEOTIDE SEQUENCE [LARGE SCALE GENOMIC DNA]</scope>
    <source>
        <strain evidence="5 6">NBRC 13850</strain>
    </source>
</reference>
<dbReference type="OrthoDB" id="9813965at2"/>
<dbReference type="Pfam" id="PF00403">
    <property type="entry name" value="HMA"/>
    <property type="match status" value="1"/>
</dbReference>
<dbReference type="PROSITE" id="PS01047">
    <property type="entry name" value="HMA_1"/>
    <property type="match status" value="1"/>
</dbReference>
<protein>
    <submittedName>
        <fullName evidence="5">Heavy metal transport/detoxification protein</fullName>
    </submittedName>
</protein>
<gene>
    <name evidence="5" type="ORF">EHYA_04289</name>
</gene>
<evidence type="ECO:0000256" key="2">
    <source>
        <dbReference type="ARBA" id="ARBA00023008"/>
    </source>
</evidence>
<dbReference type="EMBL" id="BIFH01000021">
    <property type="protein sequence ID" value="GCD96602.1"/>
    <property type="molecule type" value="Genomic_DNA"/>
</dbReference>
<dbReference type="Gene3D" id="3.30.70.100">
    <property type="match status" value="1"/>
</dbReference>
<dbReference type="RefSeq" id="WP_126638642.1">
    <property type="nucleotide sequence ID" value="NZ_BIFH01000021.1"/>
</dbReference>
<name>A0A401YPS8_9ACTN</name>
<dbReference type="GO" id="GO:0006825">
    <property type="term" value="P:copper ion transport"/>
    <property type="evidence" value="ECO:0007669"/>
    <property type="project" value="InterPro"/>
</dbReference>
<keyword evidence="6" id="KW-1185">Reference proteome</keyword>
<dbReference type="Proteomes" id="UP000286931">
    <property type="component" value="Unassembled WGS sequence"/>
</dbReference>
<dbReference type="InterPro" id="IPR000428">
    <property type="entry name" value="Cu-bd"/>
</dbReference>
<evidence type="ECO:0000259" key="4">
    <source>
        <dbReference type="PROSITE" id="PS50846"/>
    </source>
</evidence>
<organism evidence="5 6">
    <name type="scientific">Embleya hyalina</name>
    <dbReference type="NCBI Taxonomy" id="516124"/>
    <lineage>
        <taxon>Bacteria</taxon>
        <taxon>Bacillati</taxon>
        <taxon>Actinomycetota</taxon>
        <taxon>Actinomycetes</taxon>
        <taxon>Kitasatosporales</taxon>
        <taxon>Streptomycetaceae</taxon>
        <taxon>Embleya</taxon>
    </lineage>
</organism>
<accession>A0A401YPS8</accession>
<dbReference type="SUPFAM" id="SSF55008">
    <property type="entry name" value="HMA, heavy metal-associated domain"/>
    <property type="match status" value="1"/>
</dbReference>
<feature type="compositionally biased region" description="Low complexity" evidence="3">
    <location>
        <begin position="75"/>
        <end position="87"/>
    </location>
</feature>
<dbReference type="InterPro" id="IPR036163">
    <property type="entry name" value="HMA_dom_sf"/>
</dbReference>
<dbReference type="InterPro" id="IPR017969">
    <property type="entry name" value="Heavy-metal-associated_CS"/>
</dbReference>
<keyword evidence="1" id="KW-0479">Metal-binding</keyword>
<dbReference type="PROSITE" id="PS50846">
    <property type="entry name" value="HMA_2"/>
    <property type="match status" value="1"/>
</dbReference>
<proteinExistence type="predicted"/>
<dbReference type="CDD" id="cd00371">
    <property type="entry name" value="HMA"/>
    <property type="match status" value="1"/>
</dbReference>